<keyword evidence="1" id="KW-0963">Cytoplasm</keyword>
<comment type="caution">
    <text evidence="7">The sequence shown here is derived from an EMBL/GenBank/DDBJ whole genome shotgun (WGS) entry which is preliminary data.</text>
</comment>
<dbReference type="InterPro" id="IPR034079">
    <property type="entry name" value="R3H_KhpB"/>
</dbReference>
<dbReference type="Gene3D" id="3.30.300.20">
    <property type="match status" value="1"/>
</dbReference>
<name>A0ABU4WN81_9FIRM</name>
<dbReference type="PANTHER" id="PTHR35800">
    <property type="entry name" value="PROTEIN JAG"/>
    <property type="match status" value="1"/>
</dbReference>
<sequence length="208" mass="23353">MAFEKYTGKTLEEALSEAAKAKNVTVDELHYTVTEEKAGFLGLGKQVEVEVYTEKDVEQFIHDYIQSYFDNAQLDGEVTISNDDGFYHINVNTSNNAILIGKAGRSLQAFNRLVKMAASAEFKKKVGLLIDVNGYKQERYEKLCRMAVRVAKDVRRTKIDASLDPMSADERKAVHNALANMKDISTHSEGEGDQRHINILFTPGKETE</sequence>
<dbReference type="RefSeq" id="WP_320326284.1">
    <property type="nucleotide sequence ID" value="NZ_JALBUS010000016.1"/>
</dbReference>
<dbReference type="Pfam" id="PF14804">
    <property type="entry name" value="Jag_N"/>
    <property type="match status" value="1"/>
</dbReference>
<dbReference type="SMART" id="SM01245">
    <property type="entry name" value="Jag_N"/>
    <property type="match status" value="1"/>
</dbReference>
<reference evidence="7 8" key="1">
    <citation type="submission" date="2022-03" db="EMBL/GenBank/DDBJ databases">
        <title>Novel taxa within the pig intestine.</title>
        <authorList>
            <person name="Wylensek D."/>
            <person name="Bishof K."/>
            <person name="Afrizal A."/>
            <person name="Clavel T."/>
        </authorList>
    </citation>
    <scope>NUCLEOTIDE SEQUENCE [LARGE SCALE GENOMIC DNA]</scope>
    <source>
        <strain evidence="7 8">Cla-KB-P134</strain>
    </source>
</reference>
<keyword evidence="8" id="KW-1185">Reference proteome</keyword>
<evidence type="ECO:0000256" key="2">
    <source>
        <dbReference type="ARBA" id="ARBA00022884"/>
    </source>
</evidence>
<dbReference type="PANTHER" id="PTHR35800:SF1">
    <property type="entry name" value="RNA-BINDING PROTEIN KHPB"/>
    <property type="match status" value="1"/>
</dbReference>
<dbReference type="NCBIfam" id="NF041568">
    <property type="entry name" value="Jag_EloR"/>
    <property type="match status" value="1"/>
</dbReference>
<dbReference type="SMART" id="SM00393">
    <property type="entry name" value="R3H"/>
    <property type="match status" value="1"/>
</dbReference>
<dbReference type="InterPro" id="IPR032782">
    <property type="entry name" value="KhpB_N"/>
</dbReference>
<feature type="domain" description="R3H" evidence="6">
    <location>
        <begin position="137"/>
        <end position="203"/>
    </location>
</feature>
<dbReference type="InterPro" id="IPR001374">
    <property type="entry name" value="R3H_dom"/>
</dbReference>
<dbReference type="Gene3D" id="3.30.30.80">
    <property type="entry name" value="probable RNA-binding protein from clostridium symbiosum atcc 14940"/>
    <property type="match status" value="1"/>
</dbReference>
<evidence type="ECO:0000256" key="3">
    <source>
        <dbReference type="ARBA" id="ARBA00022960"/>
    </source>
</evidence>
<evidence type="ECO:0000313" key="8">
    <source>
        <dbReference type="Proteomes" id="UP001285244"/>
    </source>
</evidence>
<evidence type="ECO:0000259" key="6">
    <source>
        <dbReference type="PROSITE" id="PS51061"/>
    </source>
</evidence>
<dbReference type="InterPro" id="IPR038247">
    <property type="entry name" value="Jag_N_dom_sf"/>
</dbReference>
<proteinExistence type="predicted"/>
<dbReference type="CDD" id="cd02644">
    <property type="entry name" value="R3H_jag"/>
    <property type="match status" value="1"/>
</dbReference>
<dbReference type="EMBL" id="JALBUS010000016">
    <property type="protein sequence ID" value="MDX8418022.1"/>
    <property type="molecule type" value="Genomic_DNA"/>
</dbReference>
<dbReference type="InterPro" id="IPR036867">
    <property type="entry name" value="R3H_dom_sf"/>
</dbReference>
<dbReference type="Pfam" id="PF13083">
    <property type="entry name" value="KH_KhpA-B"/>
    <property type="match status" value="1"/>
</dbReference>
<dbReference type="Pfam" id="PF01424">
    <property type="entry name" value="R3H"/>
    <property type="match status" value="1"/>
</dbReference>
<dbReference type="InterPro" id="IPR039247">
    <property type="entry name" value="KhpB"/>
</dbReference>
<evidence type="ECO:0000313" key="7">
    <source>
        <dbReference type="EMBL" id="MDX8418022.1"/>
    </source>
</evidence>
<evidence type="ECO:0000256" key="1">
    <source>
        <dbReference type="ARBA" id="ARBA00022490"/>
    </source>
</evidence>
<organism evidence="7 8">
    <name type="scientific">Absicoccus intestinalis</name>
    <dbReference type="NCBI Taxonomy" id="2926319"/>
    <lineage>
        <taxon>Bacteria</taxon>
        <taxon>Bacillati</taxon>
        <taxon>Bacillota</taxon>
        <taxon>Erysipelotrichia</taxon>
        <taxon>Erysipelotrichales</taxon>
        <taxon>Erysipelotrichaceae</taxon>
        <taxon>Absicoccus</taxon>
    </lineage>
</organism>
<keyword evidence="4" id="KW-0143">Chaperone</keyword>
<dbReference type="Proteomes" id="UP001285244">
    <property type="component" value="Unassembled WGS sequence"/>
</dbReference>
<keyword evidence="5" id="KW-0961">Cell wall biogenesis/degradation</keyword>
<keyword evidence="2" id="KW-0694">RNA-binding</keyword>
<keyword evidence="3" id="KW-0133">Cell shape</keyword>
<dbReference type="SUPFAM" id="SSF82708">
    <property type="entry name" value="R3H domain"/>
    <property type="match status" value="1"/>
</dbReference>
<dbReference type="Gene3D" id="3.30.1370.50">
    <property type="entry name" value="R3H-like domain"/>
    <property type="match status" value="1"/>
</dbReference>
<gene>
    <name evidence="7" type="ORF">MOZ64_09270</name>
</gene>
<accession>A0ABU4WN81</accession>
<protein>
    <submittedName>
        <fullName evidence="7">Jag N-terminal domain-containing protein</fullName>
    </submittedName>
</protein>
<dbReference type="PROSITE" id="PS51061">
    <property type="entry name" value="R3H"/>
    <property type="match status" value="1"/>
</dbReference>
<evidence type="ECO:0000256" key="5">
    <source>
        <dbReference type="ARBA" id="ARBA00023316"/>
    </source>
</evidence>
<evidence type="ECO:0000256" key="4">
    <source>
        <dbReference type="ARBA" id="ARBA00023186"/>
    </source>
</evidence>
<dbReference type="InterPro" id="IPR015946">
    <property type="entry name" value="KH_dom-like_a/b"/>
</dbReference>